<feature type="domain" description="DUF6606" evidence="11">
    <location>
        <begin position="1"/>
        <end position="112"/>
    </location>
</feature>
<evidence type="ECO:0000256" key="3">
    <source>
        <dbReference type="ARBA" id="ARBA00022670"/>
    </source>
</evidence>
<feature type="region of interest" description="Disordered" evidence="8">
    <location>
        <begin position="1731"/>
        <end position="1763"/>
    </location>
</feature>
<feature type="compositionally biased region" description="Basic and acidic residues" evidence="8">
    <location>
        <begin position="1734"/>
        <end position="1755"/>
    </location>
</feature>
<keyword evidence="6" id="KW-0788">Thiol protease</keyword>
<evidence type="ECO:0000256" key="6">
    <source>
        <dbReference type="ARBA" id="ARBA00022807"/>
    </source>
</evidence>
<evidence type="ECO:0000256" key="7">
    <source>
        <dbReference type="SAM" id="Coils"/>
    </source>
</evidence>
<evidence type="ECO:0000259" key="11">
    <source>
        <dbReference type="Pfam" id="PF20255"/>
    </source>
</evidence>
<dbReference type="GO" id="GO:0006508">
    <property type="term" value="P:proteolysis"/>
    <property type="evidence" value="ECO:0007669"/>
    <property type="project" value="UniProtKB-KW"/>
</dbReference>
<dbReference type="InterPro" id="IPR022105">
    <property type="entry name" value="DUF3645"/>
</dbReference>
<dbReference type="Proteomes" id="UP000295083">
    <property type="component" value="Unassembled WGS sequence"/>
</dbReference>
<name>A0A4R8Q444_9PEZI</name>
<dbReference type="EMBL" id="QAPG01000157">
    <property type="protein sequence ID" value="TDZ29945.1"/>
    <property type="molecule type" value="Genomic_DNA"/>
</dbReference>
<evidence type="ECO:0000256" key="1">
    <source>
        <dbReference type="ARBA" id="ARBA00000707"/>
    </source>
</evidence>
<reference evidence="12 13" key="1">
    <citation type="submission" date="2018-11" db="EMBL/GenBank/DDBJ databases">
        <title>Genome sequence and assembly of Colletotrichum spinosum.</title>
        <authorList>
            <person name="Gan P."/>
            <person name="Shirasu K."/>
        </authorList>
    </citation>
    <scope>NUCLEOTIDE SEQUENCE [LARGE SCALE GENOMIC DNA]</scope>
    <source>
        <strain evidence="12 13">CBS 515.97</strain>
    </source>
</reference>
<keyword evidence="5" id="KW-0378">Hydrolase</keyword>
<dbReference type="GO" id="GO:0004843">
    <property type="term" value="F:cysteine-type deubiquitinase activity"/>
    <property type="evidence" value="ECO:0007669"/>
    <property type="project" value="UniProtKB-EC"/>
</dbReference>
<gene>
    <name evidence="12" type="ORF">C8035_v003721</name>
</gene>
<comment type="catalytic activity">
    <reaction evidence="1">
        <text>Thiol-dependent hydrolysis of ester, thioester, amide, peptide and isopeptide bonds formed by the C-terminal Gly of ubiquitin (a 76-residue protein attached to proteins as an intracellular targeting signal).</text>
        <dbReference type="EC" id="3.4.19.12"/>
    </reaction>
</comment>
<evidence type="ECO:0000256" key="4">
    <source>
        <dbReference type="ARBA" id="ARBA00022786"/>
    </source>
</evidence>
<accession>A0A4R8Q444</accession>
<evidence type="ECO:0000313" key="12">
    <source>
        <dbReference type="EMBL" id="TDZ29945.1"/>
    </source>
</evidence>
<comment type="caution">
    <text evidence="12">The sequence shown here is derived from an EMBL/GenBank/DDBJ whole genome shotgun (WGS) entry which is preliminary data.</text>
</comment>
<proteinExistence type="predicted"/>
<feature type="domain" description="DUF3645" evidence="10">
    <location>
        <begin position="1267"/>
        <end position="1302"/>
    </location>
</feature>
<evidence type="ECO:0000256" key="5">
    <source>
        <dbReference type="ARBA" id="ARBA00022801"/>
    </source>
</evidence>
<dbReference type="Pfam" id="PF12359">
    <property type="entry name" value="DUF3645"/>
    <property type="match status" value="1"/>
</dbReference>
<evidence type="ECO:0000256" key="2">
    <source>
        <dbReference type="ARBA" id="ARBA00012759"/>
    </source>
</evidence>
<dbReference type="PANTHER" id="PTHR13367:SF34">
    <property type="match status" value="1"/>
</dbReference>
<dbReference type="Pfam" id="PF12340">
    <property type="entry name" value="DUF3638"/>
    <property type="match status" value="1"/>
</dbReference>
<keyword evidence="13" id="KW-1185">Reference proteome</keyword>
<keyword evidence="7" id="KW-0175">Coiled coil</keyword>
<evidence type="ECO:0000259" key="9">
    <source>
        <dbReference type="Pfam" id="PF12340"/>
    </source>
</evidence>
<protein>
    <recommendedName>
        <fullName evidence="2">ubiquitinyl hydrolase 1</fullName>
        <ecNumber evidence="2">3.4.19.12</ecNumber>
    </recommendedName>
</protein>
<evidence type="ECO:0000313" key="13">
    <source>
        <dbReference type="Proteomes" id="UP000295083"/>
    </source>
</evidence>
<dbReference type="EC" id="3.4.19.12" evidence="2"/>
<dbReference type="PANTHER" id="PTHR13367">
    <property type="entry name" value="UBIQUITIN THIOESTERASE"/>
    <property type="match status" value="1"/>
</dbReference>
<evidence type="ECO:0000259" key="10">
    <source>
        <dbReference type="Pfam" id="PF12359"/>
    </source>
</evidence>
<dbReference type="InterPro" id="IPR051346">
    <property type="entry name" value="OTU_Deubiquitinase"/>
</dbReference>
<dbReference type="InterPro" id="IPR022099">
    <property type="entry name" value="DUF3638"/>
</dbReference>
<feature type="region of interest" description="Disordered" evidence="8">
    <location>
        <begin position="1"/>
        <end position="26"/>
    </location>
</feature>
<organism evidence="12 13">
    <name type="scientific">Colletotrichum spinosum</name>
    <dbReference type="NCBI Taxonomy" id="1347390"/>
    <lineage>
        <taxon>Eukaryota</taxon>
        <taxon>Fungi</taxon>
        <taxon>Dikarya</taxon>
        <taxon>Ascomycota</taxon>
        <taxon>Pezizomycotina</taxon>
        <taxon>Sordariomycetes</taxon>
        <taxon>Hypocreomycetidae</taxon>
        <taxon>Glomerellales</taxon>
        <taxon>Glomerellaceae</taxon>
        <taxon>Colletotrichum</taxon>
        <taxon>Colletotrichum orbiculare species complex</taxon>
    </lineage>
</organism>
<keyword evidence="3" id="KW-0645">Protease</keyword>
<dbReference type="Pfam" id="PF20255">
    <property type="entry name" value="DUF6606"/>
    <property type="match status" value="1"/>
</dbReference>
<feature type="domain" description="DUF3638" evidence="9">
    <location>
        <begin position="924"/>
        <end position="1147"/>
    </location>
</feature>
<feature type="coiled-coil region" evidence="7">
    <location>
        <begin position="404"/>
        <end position="431"/>
    </location>
</feature>
<feature type="region of interest" description="Disordered" evidence="8">
    <location>
        <begin position="1694"/>
        <end position="1715"/>
    </location>
</feature>
<dbReference type="InterPro" id="IPR046541">
    <property type="entry name" value="DUF6606"/>
</dbReference>
<sequence>MSTQPCAETKPKVKKAGQLQDENRDTTHPKMVTELLNAFLTAVGQPAACDRIWKNTREEVLWRQARLPWRRSPTWMLIRVVLQLTFIRSAESSQCGVKLYKTFMIFLMASVLGQGLDNDLDSDVLCSMAAKLSRRMLKIGSESPNIALDFVRDKMRRANNTLRERWATFQKMTLVDLTKDFSRLKTIDFSQDAVISLPGLDSFLDSIGNRQNENNSRVFSPSWTLTKYGGLSSPTSVDSSDKDHLQLHIVAFESWVEMHLERWMSSQLDENHLTTCSQLRQLIESYHVTAGNAYSGNPESTSIMLLTIMELWVACDKAAVHAHPLLADYDPGVPRGLFQNLLLQSRRQMERLLRIEQYLMDRSSECNSLLPAFHIYKSFGASDTFAVRYFERSRRHQALLLLIEDEATEQREAKRCELTRLRDEYKDLMRRVRDSVCTYVNVLDRDNGSYYQTHDTRCTRCRNQREAESLQIYVHEWPLPENPLHKMSVVFELELPQTFGYWREACFYVLHNVLKMQHANTERPQSQYPLHNYDALRPYYKARVASQQVGLLSETKSNVVVHRNPVLVASASEKTVLLNNGLRFMYYDYRRSCFIRDLLETNKIPIDCTYSLPSCSASLQRFIFRPAAEPSGPSPNSVIATQSNCPKDMTVEQYKAVASIPLGFRIQYQNILVQLFSPCLDFKKWEVALTVWQCIHQAGPDSGSVSRAAHDACEDQQFARRLLGGIKEATQRFEKNWQSSVALANFISLARRLLTLAGSAGFEMQCLSYLHEARNITFSWAMSGTYERRYAEELEASFQALRRKGMASSNAPDPESLVLERYFRQCKAEFDRQYDTIVKALLGLGAEHMSKASEVFDVYSRPRISPTLILQRLNKDHFEQTPVEWRQRIADYGVALTQLQRAEKLVGSIGDPVALEIELRNPGHTNWKPLDFPDALLLEVDSGMMVREVQENVAERMRNPPSGKNTTMQLNMGEGKSSVIVPIVAAALADGFRLVRVIVAKPQSKQMQQMLESQLGGLVNRRVFHLPFSRAIKVGPKEVETLKSICMECMKLGGILLVQPEHLLSFQLMGIETAITGKMDVSRSLLKLKDVLDRSTRDIVDESDENFSVKFELVYTIGTQQPIEHSPDRWGCNHHVLDIVRRAVPQLEQSFPNSIETSPGRPGCFPRLRILRDDAKDSLTDLVARQLSQEGLTGLPMATQPKHIQSAVFNYITKPNLSQAEIDAVEKSSLWSPLTQNTLLLLRGLVASQILGFVFCQKRWKVDYGLDPTRNPTTRLAVPYRAKDSPTARSEFSHPEIIIMLTSLSYYYGGMTDEDLVVAFGHLLRCDQADMEYQVWVADSDQLPHAFCQLSGINLDDHEQCAGQVFPCFRFAKGAIDYFLAHIVFPKELKEFPHKLSASGWDIGEEKPQPTTGFSGTNDARAFLPLTVSQLDDEDQQHTNAQVLEYLLQDDSLVALMPKQKAAGKTDAEMLLGMVTHLQPSVKVILDVGAQILELDNLGVAKRWLEMTEDSEDTQAVIFCDENDRLCVVDRRGRVESFQTSPFAGQVDVCLVFLDEAHTRGTDLKLPANYRAAVTLGASLTKDRLVQACMRMRKLGKGQSVTFCVPDEIQQKIRSRHAQSGSAITVLDILEWAISETFTELRRGIWLWASQGRRHHNHRILWREAQANGSTELNTDLAERFLEEEAQTLETRYRPMSPTKPTPVLGSSTTSSAKGPDAITERVIELEGLEEESATFREEQERELSPEVEQEREIQRPPPAEPAAHFVHPDIRRFVSHGVLPMDSASFMPAFKALSDTTAARYFDAGKLPTGLLATLDFVRTIKPPRGSHLSDLFHRSVQWILTCASSTGVIDTAIIISPYEAQELLPGIKASVFVSLHVYSPRPNMGFRPLDDLDLYTVPHRDVSPAPALPLRTQLNLFSGQLYLKSMEDYYSTRQFLQLCSESSNGEVTDQSVSPAPESGNEALMQFIKVLMMQVRRSCESIDKTHMGRILDHRMLGPLDFN</sequence>
<keyword evidence="4" id="KW-0833">Ubl conjugation pathway</keyword>
<evidence type="ECO:0000256" key="8">
    <source>
        <dbReference type="SAM" id="MobiDB-lite"/>
    </source>
</evidence>